<evidence type="ECO:0000313" key="1">
    <source>
        <dbReference type="EMBL" id="KKM62568.1"/>
    </source>
</evidence>
<sequence length="76" mass="8936">MISKANLEKIKSNRERGYQLKYERLYFKTDILFDIYETVGIGWIPPISEDLFSCLISNNMNGFETSIYDHTTVLNH</sequence>
<proteinExistence type="predicted"/>
<gene>
    <name evidence="1" type="ORF">LCGC14_1520320</name>
</gene>
<dbReference type="EMBL" id="LAZR01011268">
    <property type="protein sequence ID" value="KKM62568.1"/>
    <property type="molecule type" value="Genomic_DNA"/>
</dbReference>
<reference evidence="1" key="1">
    <citation type="journal article" date="2015" name="Nature">
        <title>Complex archaea that bridge the gap between prokaryotes and eukaryotes.</title>
        <authorList>
            <person name="Spang A."/>
            <person name="Saw J.H."/>
            <person name="Jorgensen S.L."/>
            <person name="Zaremba-Niedzwiedzka K."/>
            <person name="Martijn J."/>
            <person name="Lind A.E."/>
            <person name="van Eijk R."/>
            <person name="Schleper C."/>
            <person name="Guy L."/>
            <person name="Ettema T.J."/>
        </authorList>
    </citation>
    <scope>NUCLEOTIDE SEQUENCE</scope>
</reference>
<organism evidence="1">
    <name type="scientific">marine sediment metagenome</name>
    <dbReference type="NCBI Taxonomy" id="412755"/>
    <lineage>
        <taxon>unclassified sequences</taxon>
        <taxon>metagenomes</taxon>
        <taxon>ecological metagenomes</taxon>
    </lineage>
</organism>
<protein>
    <submittedName>
        <fullName evidence="1">Uncharacterized protein</fullName>
    </submittedName>
</protein>
<comment type="caution">
    <text evidence="1">The sequence shown here is derived from an EMBL/GenBank/DDBJ whole genome shotgun (WGS) entry which is preliminary data.</text>
</comment>
<accession>A0A0F9IZ06</accession>
<dbReference type="AlphaFoldDB" id="A0A0F9IZ06"/>
<name>A0A0F9IZ06_9ZZZZ</name>